<gene>
    <name evidence="1" type="ORF">DSO57_1024169</name>
</gene>
<dbReference type="EMBL" id="QTSX02007229">
    <property type="protein sequence ID" value="KAJ9049464.1"/>
    <property type="molecule type" value="Genomic_DNA"/>
</dbReference>
<evidence type="ECO:0000313" key="1">
    <source>
        <dbReference type="EMBL" id="KAJ9049464.1"/>
    </source>
</evidence>
<keyword evidence="2" id="KW-1185">Reference proteome</keyword>
<proteinExistence type="predicted"/>
<evidence type="ECO:0000313" key="2">
    <source>
        <dbReference type="Proteomes" id="UP001165960"/>
    </source>
</evidence>
<comment type="caution">
    <text evidence="1">The sequence shown here is derived from an EMBL/GenBank/DDBJ whole genome shotgun (WGS) entry which is preliminary data.</text>
</comment>
<sequence length="297" mass="33953">MTDDIAIHIEILGLVLNVVTMFLIFRQGFTSPDMYLALILATCDICLVTSKLGLYIFYAYAGSFDLFSGVLFGQLYGLYMCLLISTSVLCVGYLALLRCWVIFLNREINVKLWLSFFLIQQGILVVALVVTAFSHEFKLAPVGHFFSPDPVSSNLVTRLDLFFISSWILFSVVAVNVAYPAICLVYLRQIDSARICLDWRPRILAHHYVRRKLSIVVRICSLMLIYDLVMIPALLIVTKEFLLHRPRSLEEDSFLSLSMLSLAIVNPLTLIFLHRDIFSDVKSICIRLFRTKPYICR</sequence>
<protein>
    <submittedName>
        <fullName evidence="1">Uncharacterized protein</fullName>
    </submittedName>
</protein>
<dbReference type="Proteomes" id="UP001165960">
    <property type="component" value="Unassembled WGS sequence"/>
</dbReference>
<organism evidence="1 2">
    <name type="scientific">Entomophthora muscae</name>
    <dbReference type="NCBI Taxonomy" id="34485"/>
    <lineage>
        <taxon>Eukaryota</taxon>
        <taxon>Fungi</taxon>
        <taxon>Fungi incertae sedis</taxon>
        <taxon>Zoopagomycota</taxon>
        <taxon>Entomophthoromycotina</taxon>
        <taxon>Entomophthoromycetes</taxon>
        <taxon>Entomophthorales</taxon>
        <taxon>Entomophthoraceae</taxon>
        <taxon>Entomophthora</taxon>
    </lineage>
</organism>
<name>A0ACC2RHD7_9FUNG</name>
<reference evidence="1" key="1">
    <citation type="submission" date="2022-04" db="EMBL/GenBank/DDBJ databases">
        <title>Genome of the entomopathogenic fungus Entomophthora muscae.</title>
        <authorList>
            <person name="Elya C."/>
            <person name="Lovett B.R."/>
            <person name="Lee E."/>
            <person name="Macias A.M."/>
            <person name="Hajek A.E."/>
            <person name="De Bivort B.L."/>
            <person name="Kasson M.T."/>
            <person name="De Fine Licht H.H."/>
            <person name="Stajich J.E."/>
        </authorList>
    </citation>
    <scope>NUCLEOTIDE SEQUENCE</scope>
    <source>
        <strain evidence="1">Berkeley</strain>
    </source>
</reference>
<accession>A0ACC2RHD7</accession>